<evidence type="ECO:0000259" key="11">
    <source>
        <dbReference type="Pfam" id="PF07962"/>
    </source>
</evidence>
<reference evidence="12 13" key="1">
    <citation type="submission" date="2016-12" db="EMBL/GenBank/DDBJ databases">
        <title>The genomes of Aspergillus section Nigri reveals drivers in fungal speciation.</title>
        <authorList>
            <consortium name="DOE Joint Genome Institute"/>
            <person name="Vesth T.C."/>
            <person name="Nybo J."/>
            <person name="Theobald S."/>
            <person name="Brandl J."/>
            <person name="Frisvad J.C."/>
            <person name="Nielsen K.F."/>
            <person name="Lyhne E.K."/>
            <person name="Kogle M.E."/>
            <person name="Kuo A."/>
            <person name="Riley R."/>
            <person name="Clum A."/>
            <person name="Nolan M."/>
            <person name="Lipzen A."/>
            <person name="Salamov A."/>
            <person name="Henrissat B."/>
            <person name="Wiebenga A."/>
            <person name="De Vries R.P."/>
            <person name="Grigoriev I.V."/>
            <person name="Mortensen U.H."/>
            <person name="Andersen M.R."/>
            <person name="Baker S.E."/>
        </authorList>
    </citation>
    <scope>NUCLEOTIDE SEQUENCE [LARGE SCALE GENOMIC DNA]</scope>
    <source>
        <strain evidence="12 13">CBS 117.55</strain>
    </source>
</reference>
<gene>
    <name evidence="12" type="ORF">BO70DRAFT_366537</name>
</gene>
<sequence>MENNNISQTNPPPDPDDILFDYDAGLDRSLRESTVDWKKSEVSSTPILGVDEKVKITRRRYTVKLDESRLLSHSGIPKLRLTAKHKLGLKGKGHEFSDAARLLNFYQLWLDDLFPRAKFADGLAIIEKLGHSKHFQTMRREWIEEEKPRRPTGESEDTLKMRLSSQCAFGGVGIPNEHYNNIDTVLFQGDNTMQPPLGSDPGQSRSFTKEGVSIENLSFTNEPPIQPQMIHESIPNDDDDELDALLKEHEGGSDMSARPSLKNSVNG</sequence>
<evidence type="ECO:0000256" key="1">
    <source>
        <dbReference type="ARBA" id="ARBA00004123"/>
    </source>
</evidence>
<evidence type="ECO:0000256" key="3">
    <source>
        <dbReference type="ARBA" id="ARBA00011217"/>
    </source>
</evidence>
<feature type="domain" description="Chromosome segregation in meiosis protein 3" evidence="11">
    <location>
        <begin position="64"/>
        <end position="147"/>
    </location>
</feature>
<comment type="similarity">
    <text evidence="2 9">Belongs to the CSM3 family.</text>
</comment>
<dbReference type="PANTHER" id="PTHR13220:SF11">
    <property type="entry name" value="TIMELESS-INTERACTING PROTEIN"/>
    <property type="match status" value="1"/>
</dbReference>
<accession>A0A317UXD4</accession>
<dbReference type="InterPro" id="IPR040038">
    <property type="entry name" value="TIPIN/Csm3/Swi3"/>
</dbReference>
<dbReference type="EMBL" id="MSFL01000045">
    <property type="protein sequence ID" value="PWY66405.1"/>
    <property type="molecule type" value="Genomic_DNA"/>
</dbReference>
<keyword evidence="4 9" id="KW-0227">DNA damage</keyword>
<dbReference type="AlphaFoldDB" id="A0A317UXD4"/>
<dbReference type="Pfam" id="PF07962">
    <property type="entry name" value="Swi3"/>
    <property type="match status" value="1"/>
</dbReference>
<evidence type="ECO:0000256" key="2">
    <source>
        <dbReference type="ARBA" id="ARBA00006075"/>
    </source>
</evidence>
<evidence type="ECO:0000256" key="7">
    <source>
        <dbReference type="ARBA" id="ARBA00023306"/>
    </source>
</evidence>
<dbReference type="GO" id="GO:0031297">
    <property type="term" value="P:replication fork processing"/>
    <property type="evidence" value="ECO:0007669"/>
    <property type="project" value="UniProtKB-UniRule"/>
</dbReference>
<evidence type="ECO:0000256" key="9">
    <source>
        <dbReference type="RuleBase" id="RU366049"/>
    </source>
</evidence>
<protein>
    <recommendedName>
        <fullName evidence="9">Chromosome segregation in meiosis protein</fullName>
    </recommendedName>
</protein>
<dbReference type="Proteomes" id="UP000247233">
    <property type="component" value="Unassembled WGS sequence"/>
</dbReference>
<dbReference type="InterPro" id="IPR012923">
    <property type="entry name" value="Csm3"/>
</dbReference>
<feature type="region of interest" description="Disordered" evidence="10">
    <location>
        <begin position="219"/>
        <end position="267"/>
    </location>
</feature>
<dbReference type="PANTHER" id="PTHR13220">
    <property type="entry name" value="TIMELESS INTERACTING-RELATED"/>
    <property type="match status" value="1"/>
</dbReference>
<dbReference type="VEuPathDB" id="FungiDB:BO70DRAFT_366537"/>
<keyword evidence="6 9" id="KW-0539">Nucleus</keyword>
<dbReference type="RefSeq" id="XP_025394774.1">
    <property type="nucleotide sequence ID" value="XM_025544357.1"/>
</dbReference>
<evidence type="ECO:0000256" key="4">
    <source>
        <dbReference type="ARBA" id="ARBA00022763"/>
    </source>
</evidence>
<comment type="function">
    <text evidence="9">Plays an important role in the control of DNA replication and the maintenance of replication fork stability.</text>
</comment>
<comment type="caution">
    <text evidence="12">The sequence shown here is derived from an EMBL/GenBank/DDBJ whole genome shotgun (WGS) entry which is preliminary data.</text>
</comment>
<comment type="function">
    <text evidence="8">Forms a fork protection complex (FPC) with TOF1 and which is required for chromosome segregation during meiosis and DNA damage repair. FPC coordinates leading and lagging strand synthesis and moves with the replication fork. FPC stabilizes replication forks in a configuration that is recognized by replication checkpoint sensors.</text>
</comment>
<evidence type="ECO:0000256" key="8">
    <source>
        <dbReference type="ARBA" id="ARBA00025496"/>
    </source>
</evidence>
<proteinExistence type="inferred from homology"/>
<dbReference type="GO" id="GO:0043111">
    <property type="term" value="P:replication fork arrest"/>
    <property type="evidence" value="ECO:0007669"/>
    <property type="project" value="TreeGrafter"/>
</dbReference>
<dbReference type="GO" id="GO:0000076">
    <property type="term" value="P:DNA replication checkpoint signaling"/>
    <property type="evidence" value="ECO:0007669"/>
    <property type="project" value="UniProtKB-UniRule"/>
</dbReference>
<keyword evidence="7 9" id="KW-0131">Cell cycle</keyword>
<dbReference type="GO" id="GO:0006974">
    <property type="term" value="P:DNA damage response"/>
    <property type="evidence" value="ECO:0007669"/>
    <property type="project" value="UniProtKB-KW"/>
</dbReference>
<dbReference type="STRING" id="1448321.A0A317UXD4"/>
<comment type="subcellular location">
    <subcellularLocation>
        <location evidence="1 9">Nucleus</location>
    </subcellularLocation>
</comment>
<comment type="subunit">
    <text evidence="3">Component of the fork protection complex (FPC) consisting of TOF1 and CSM3.</text>
</comment>
<evidence type="ECO:0000313" key="12">
    <source>
        <dbReference type="EMBL" id="PWY66405.1"/>
    </source>
</evidence>
<keyword evidence="5" id="KW-0236">DNA replication inhibitor</keyword>
<evidence type="ECO:0000256" key="5">
    <source>
        <dbReference type="ARBA" id="ARBA00022880"/>
    </source>
</evidence>
<evidence type="ECO:0000313" key="13">
    <source>
        <dbReference type="Proteomes" id="UP000247233"/>
    </source>
</evidence>
<dbReference type="OrthoDB" id="437078at2759"/>
<dbReference type="GO" id="GO:0031298">
    <property type="term" value="C:replication fork protection complex"/>
    <property type="evidence" value="ECO:0007669"/>
    <property type="project" value="TreeGrafter"/>
</dbReference>
<name>A0A317UXD4_9EURO</name>
<evidence type="ECO:0000256" key="10">
    <source>
        <dbReference type="SAM" id="MobiDB-lite"/>
    </source>
</evidence>
<evidence type="ECO:0000256" key="6">
    <source>
        <dbReference type="ARBA" id="ARBA00023242"/>
    </source>
</evidence>
<keyword evidence="13" id="KW-1185">Reference proteome</keyword>
<organism evidence="12 13">
    <name type="scientific">Aspergillus heteromorphus CBS 117.55</name>
    <dbReference type="NCBI Taxonomy" id="1448321"/>
    <lineage>
        <taxon>Eukaryota</taxon>
        <taxon>Fungi</taxon>
        <taxon>Dikarya</taxon>
        <taxon>Ascomycota</taxon>
        <taxon>Pezizomycotina</taxon>
        <taxon>Eurotiomycetes</taxon>
        <taxon>Eurotiomycetidae</taxon>
        <taxon>Eurotiales</taxon>
        <taxon>Aspergillaceae</taxon>
        <taxon>Aspergillus</taxon>
        <taxon>Aspergillus subgen. Circumdati</taxon>
    </lineage>
</organism>
<dbReference type="GO" id="GO:0003677">
    <property type="term" value="F:DNA binding"/>
    <property type="evidence" value="ECO:0007669"/>
    <property type="project" value="TreeGrafter"/>
</dbReference>
<dbReference type="GeneID" id="37066594"/>